<organism evidence="2 3">
    <name type="scientific">Cyclobacterium qasimii</name>
    <dbReference type="NCBI Taxonomy" id="1350429"/>
    <lineage>
        <taxon>Bacteria</taxon>
        <taxon>Pseudomonadati</taxon>
        <taxon>Bacteroidota</taxon>
        <taxon>Cytophagia</taxon>
        <taxon>Cytophagales</taxon>
        <taxon>Cyclobacteriaceae</taxon>
        <taxon>Cyclobacterium</taxon>
    </lineage>
</organism>
<feature type="domain" description="VLRF1" evidence="1">
    <location>
        <begin position="59"/>
        <end position="197"/>
    </location>
</feature>
<dbReference type="PROSITE" id="PS52044">
    <property type="entry name" value="VLRF1"/>
    <property type="match status" value="1"/>
</dbReference>
<reference evidence="2 3" key="1">
    <citation type="submission" date="2019-07" db="EMBL/GenBank/DDBJ databases">
        <title>Whole genome shotgun sequence of Cyclobacterium qasimii NBRC 106168.</title>
        <authorList>
            <person name="Hosoyama A."/>
            <person name="Uohara A."/>
            <person name="Ohji S."/>
            <person name="Ichikawa N."/>
        </authorList>
    </citation>
    <scope>NUCLEOTIDE SEQUENCE [LARGE SCALE GENOMIC DNA]</scope>
    <source>
        <strain evidence="2 3">NBRC 106168</strain>
    </source>
</reference>
<accession>A0A512C7E7</accession>
<proteinExistence type="predicted"/>
<dbReference type="Pfam" id="PF18826">
    <property type="entry name" value="bVLRF1"/>
    <property type="match status" value="1"/>
</dbReference>
<comment type="caution">
    <text evidence="2">The sequence shown here is derived from an EMBL/GenBank/DDBJ whole genome shotgun (WGS) entry which is preliminary data.</text>
</comment>
<evidence type="ECO:0000313" key="2">
    <source>
        <dbReference type="EMBL" id="GEO20144.1"/>
    </source>
</evidence>
<dbReference type="RefSeq" id="WP_020891528.1">
    <property type="nucleotide sequence ID" value="NZ_BJYV01000001.1"/>
</dbReference>
<dbReference type="AlphaFoldDB" id="A0A512C7E7"/>
<evidence type="ECO:0000259" key="1">
    <source>
        <dbReference type="PROSITE" id="PS52044"/>
    </source>
</evidence>
<evidence type="ECO:0000313" key="3">
    <source>
        <dbReference type="Proteomes" id="UP000321301"/>
    </source>
</evidence>
<dbReference type="InterPro" id="IPR041175">
    <property type="entry name" value="VLRF1/Vms1"/>
</dbReference>
<dbReference type="EMBL" id="BJYV01000001">
    <property type="protein sequence ID" value="GEO20144.1"/>
    <property type="molecule type" value="Genomic_DNA"/>
</dbReference>
<name>A0A512C7E7_9BACT</name>
<sequence>MIINNIEKFLDWVIARKLDLNYDVSRHKLRIYDQEEIVGDLWLPFSLSYNTETNGVAKVEKNWIVFLIRSGTAALGYFEEGTNTEHKVIRAYMVRKKQGKSQIKYLKTKGKSRAGSRVRLEASEKFFNDINEKLSDYLNKYPVDYIAYSCSKTLWPYLFTEEGKLKKDDPRLFKVPAHIQEPGYGKLLEINDLLQSPNLIIAEKNPDYFSAYKDKEQQAPEEDDNW</sequence>
<dbReference type="Proteomes" id="UP000321301">
    <property type="component" value="Unassembled WGS sequence"/>
</dbReference>
<keyword evidence="3" id="KW-1185">Reference proteome</keyword>
<gene>
    <name evidence="2" type="ORF">CQA01_06780</name>
</gene>
<protein>
    <recommendedName>
        <fullName evidence="1">VLRF1 domain-containing protein</fullName>
    </recommendedName>
</protein>